<dbReference type="EMBL" id="FOXP01000007">
    <property type="protein sequence ID" value="SFP80798.1"/>
    <property type="molecule type" value="Genomic_DNA"/>
</dbReference>
<evidence type="ECO:0000313" key="1">
    <source>
        <dbReference type="EMBL" id="SFP80798.1"/>
    </source>
</evidence>
<gene>
    <name evidence="1" type="ORF">SAMN04488241_107229</name>
</gene>
<organism evidence="1 2">
    <name type="scientific">Sphingomonas rubra</name>
    <dbReference type="NCBI Taxonomy" id="634430"/>
    <lineage>
        <taxon>Bacteria</taxon>
        <taxon>Pseudomonadati</taxon>
        <taxon>Pseudomonadota</taxon>
        <taxon>Alphaproteobacteria</taxon>
        <taxon>Sphingomonadales</taxon>
        <taxon>Sphingomonadaceae</taxon>
        <taxon>Sphingomonas</taxon>
    </lineage>
</organism>
<protein>
    <submittedName>
        <fullName evidence="1">Uncharacterized protein</fullName>
    </submittedName>
</protein>
<dbReference type="RefSeq" id="WP_093333622.1">
    <property type="nucleotide sequence ID" value="NZ_FOXP01000007.1"/>
</dbReference>
<dbReference type="OrthoDB" id="7595638at2"/>
<dbReference type="AlphaFoldDB" id="A0A1I5TCU3"/>
<reference evidence="2" key="1">
    <citation type="submission" date="2016-10" db="EMBL/GenBank/DDBJ databases">
        <authorList>
            <person name="Varghese N."/>
            <person name="Submissions S."/>
        </authorList>
    </citation>
    <scope>NUCLEOTIDE SEQUENCE [LARGE SCALE GENOMIC DNA]</scope>
    <source>
        <strain evidence="2">CGMCC 1.9113</strain>
    </source>
</reference>
<keyword evidence="2" id="KW-1185">Reference proteome</keyword>
<dbReference type="Proteomes" id="UP000199586">
    <property type="component" value="Unassembled WGS sequence"/>
</dbReference>
<sequence>MTDTRSPAHDIARSRDLPLHDWQLSVENAVGRLTGHIRHAGRGAFEHLRKAWRLHGVDDEMSAFRAITAEEEAATAVILALQRQRYPGANRLNAWNHVHKMAFWPLIATINDFLFRSGIPAPRVSLSKRGRPRVELHLNIAALAGMDDGDTWASPDAPLNFGLRAGEADNAMVHRFEQELAELADRSGAGSILRYIQAEANQRNRLLYASQDGIPHVEFHDDMLRSRAKRVCVLLMLAIIVAQTPQHQIFVLQCLEAMLVALERIEGQLSGYPELSASGDRPLLTIRRKQGERGTISLTAPVDVGGIWQGGWDAERQIRATAARVTYGQTDL</sequence>
<evidence type="ECO:0000313" key="2">
    <source>
        <dbReference type="Proteomes" id="UP000199586"/>
    </source>
</evidence>
<proteinExistence type="predicted"/>
<accession>A0A1I5TCU3</accession>
<name>A0A1I5TCU3_9SPHN</name>